<dbReference type="GO" id="GO:0016746">
    <property type="term" value="F:acyltransferase activity"/>
    <property type="evidence" value="ECO:0007669"/>
    <property type="project" value="UniProtKB-KW"/>
</dbReference>
<dbReference type="PROSITE" id="PS51186">
    <property type="entry name" value="GNAT"/>
    <property type="match status" value="1"/>
</dbReference>
<name>A0ABV6N103_9PSEU</name>
<feature type="domain" description="N-acetyltransferase" evidence="1">
    <location>
        <begin position="1"/>
        <end position="138"/>
    </location>
</feature>
<evidence type="ECO:0000313" key="2">
    <source>
        <dbReference type="EMBL" id="MFC0545982.1"/>
    </source>
</evidence>
<keyword evidence="2" id="KW-0012">Acyltransferase</keyword>
<dbReference type="InterPro" id="IPR016181">
    <property type="entry name" value="Acyl_CoA_acyltransferase"/>
</dbReference>
<dbReference type="Gene3D" id="3.40.630.30">
    <property type="match status" value="1"/>
</dbReference>
<dbReference type="CDD" id="cd04301">
    <property type="entry name" value="NAT_SF"/>
    <property type="match status" value="1"/>
</dbReference>
<protein>
    <submittedName>
        <fullName evidence="2">GNAT family N-acetyltransferase</fullName>
        <ecNumber evidence="2">2.3.1.-</ecNumber>
    </submittedName>
</protein>
<reference evidence="2 3" key="1">
    <citation type="submission" date="2024-09" db="EMBL/GenBank/DDBJ databases">
        <authorList>
            <person name="Sun Q."/>
            <person name="Mori K."/>
        </authorList>
    </citation>
    <scope>NUCLEOTIDE SEQUENCE [LARGE SCALE GENOMIC DNA]</scope>
    <source>
        <strain evidence="2 3">TBRC 1432</strain>
    </source>
</reference>
<proteinExistence type="predicted"/>
<keyword evidence="3" id="KW-1185">Reference proteome</keyword>
<dbReference type="RefSeq" id="WP_273943481.1">
    <property type="nucleotide sequence ID" value="NZ_CP097263.1"/>
</dbReference>
<dbReference type="EC" id="2.3.1.-" evidence="2"/>
<dbReference type="InterPro" id="IPR000182">
    <property type="entry name" value="GNAT_dom"/>
</dbReference>
<sequence length="138" mass="14968">MDIFVTDSPEREHIELIDAGLDEYNLAQAGVVDHRKLAVLARAPDTGEVVGGLIGRTSLGLLFVELLYLPAEYRGTGLGAQLLAAAEREAVNRGCRTGVLYTISFQAPDFYVKQGWQVFGEVPTDNGISRVFLSKTLG</sequence>
<comment type="caution">
    <text evidence="2">The sequence shown here is derived from an EMBL/GenBank/DDBJ whole genome shotgun (WGS) entry which is preliminary data.</text>
</comment>
<accession>A0ABV6N103</accession>
<dbReference type="EMBL" id="JBHLUD010000011">
    <property type="protein sequence ID" value="MFC0545982.1"/>
    <property type="molecule type" value="Genomic_DNA"/>
</dbReference>
<gene>
    <name evidence="2" type="ORF">ACFFH7_31010</name>
</gene>
<dbReference type="SUPFAM" id="SSF55729">
    <property type="entry name" value="Acyl-CoA N-acyltransferases (Nat)"/>
    <property type="match status" value="1"/>
</dbReference>
<keyword evidence="2" id="KW-0808">Transferase</keyword>
<evidence type="ECO:0000259" key="1">
    <source>
        <dbReference type="PROSITE" id="PS51186"/>
    </source>
</evidence>
<dbReference type="Proteomes" id="UP001589810">
    <property type="component" value="Unassembled WGS sequence"/>
</dbReference>
<dbReference type="Pfam" id="PF00583">
    <property type="entry name" value="Acetyltransf_1"/>
    <property type="match status" value="1"/>
</dbReference>
<evidence type="ECO:0000313" key="3">
    <source>
        <dbReference type="Proteomes" id="UP001589810"/>
    </source>
</evidence>
<organism evidence="2 3">
    <name type="scientific">Kutzneria chonburiensis</name>
    <dbReference type="NCBI Taxonomy" id="1483604"/>
    <lineage>
        <taxon>Bacteria</taxon>
        <taxon>Bacillati</taxon>
        <taxon>Actinomycetota</taxon>
        <taxon>Actinomycetes</taxon>
        <taxon>Pseudonocardiales</taxon>
        <taxon>Pseudonocardiaceae</taxon>
        <taxon>Kutzneria</taxon>
    </lineage>
</organism>